<accession>A0A327KLM4</accession>
<keyword evidence="6" id="KW-1185">Reference proteome</keyword>
<dbReference type="PANTHER" id="PTHR30055:SF235">
    <property type="entry name" value="TRANSCRIPTIONAL REGULATORY PROTEIN"/>
    <property type="match status" value="1"/>
</dbReference>
<dbReference type="OrthoDB" id="2356263at2"/>
<reference evidence="5 6" key="1">
    <citation type="submission" date="2017-07" db="EMBL/GenBank/DDBJ databases">
        <title>Draft Genome Sequences of Select Purple Nonsulfur Bacteria.</title>
        <authorList>
            <person name="Lasarre B."/>
            <person name="Mckinlay J.B."/>
        </authorList>
    </citation>
    <scope>NUCLEOTIDE SEQUENCE [LARGE SCALE GENOMIC DNA]</scope>
    <source>
        <strain evidence="5 6">DSM 11907</strain>
    </source>
</reference>
<name>A0A327KLM4_9BRAD</name>
<sequence>MQHPEEPRQALTSPAPRRRRATVPGDETRERLLDAAEALFAAHGYSNVSTRDIAEAARANPAAAHYHFGSKEALLEAVFRRRLDAVNAERTRLLDVCLAEAAAAGRPPAVAAVLEAFVAPTLRMGATEEGHRFNLLAGRSSTDPSPEVRRLVFAVYDEVGRRFVDAATAACPDLSKEELFWRIACVYGAMMYIRADNGRLEHLFGPGFSLSDGEGALRYAMPFLVAGMAAPPADGEG</sequence>
<organism evidence="5 6">
    <name type="scientific">Rhodoplanes elegans</name>
    <dbReference type="NCBI Taxonomy" id="29408"/>
    <lineage>
        <taxon>Bacteria</taxon>
        <taxon>Pseudomonadati</taxon>
        <taxon>Pseudomonadota</taxon>
        <taxon>Alphaproteobacteria</taxon>
        <taxon>Hyphomicrobiales</taxon>
        <taxon>Nitrobacteraceae</taxon>
        <taxon>Rhodoplanes</taxon>
    </lineage>
</organism>
<dbReference type="Proteomes" id="UP000248863">
    <property type="component" value="Unassembled WGS sequence"/>
</dbReference>
<dbReference type="SUPFAM" id="SSF46689">
    <property type="entry name" value="Homeodomain-like"/>
    <property type="match status" value="1"/>
</dbReference>
<dbReference type="InterPro" id="IPR009057">
    <property type="entry name" value="Homeodomain-like_sf"/>
</dbReference>
<comment type="caution">
    <text evidence="5">The sequence shown here is derived from an EMBL/GenBank/DDBJ whole genome shotgun (WGS) entry which is preliminary data.</text>
</comment>
<dbReference type="Gene3D" id="1.10.357.10">
    <property type="entry name" value="Tetracycline Repressor, domain 2"/>
    <property type="match status" value="1"/>
</dbReference>
<proteinExistence type="predicted"/>
<protein>
    <recommendedName>
        <fullName evidence="4">HTH tetR-type domain-containing protein</fullName>
    </recommendedName>
</protein>
<dbReference type="InterPro" id="IPR041586">
    <property type="entry name" value="PsrA_TetR_C"/>
</dbReference>
<evidence type="ECO:0000256" key="2">
    <source>
        <dbReference type="PROSITE-ProRule" id="PRU00335"/>
    </source>
</evidence>
<feature type="region of interest" description="Disordered" evidence="3">
    <location>
        <begin position="1"/>
        <end position="26"/>
    </location>
</feature>
<dbReference type="Pfam" id="PF17939">
    <property type="entry name" value="TetR_C_30"/>
    <property type="match status" value="1"/>
</dbReference>
<dbReference type="InterPro" id="IPR023772">
    <property type="entry name" value="DNA-bd_HTH_TetR-type_CS"/>
</dbReference>
<dbReference type="EMBL" id="NPEU01000126">
    <property type="protein sequence ID" value="RAI38433.1"/>
    <property type="molecule type" value="Genomic_DNA"/>
</dbReference>
<evidence type="ECO:0000313" key="5">
    <source>
        <dbReference type="EMBL" id="RAI38433.1"/>
    </source>
</evidence>
<dbReference type="Pfam" id="PF00440">
    <property type="entry name" value="TetR_N"/>
    <property type="match status" value="1"/>
</dbReference>
<dbReference type="PROSITE" id="PS50977">
    <property type="entry name" value="HTH_TETR_2"/>
    <property type="match status" value="1"/>
</dbReference>
<dbReference type="InterPro" id="IPR050109">
    <property type="entry name" value="HTH-type_TetR-like_transc_reg"/>
</dbReference>
<dbReference type="InterPro" id="IPR036271">
    <property type="entry name" value="Tet_transcr_reg_TetR-rel_C_sf"/>
</dbReference>
<dbReference type="GO" id="GO:0000976">
    <property type="term" value="F:transcription cis-regulatory region binding"/>
    <property type="evidence" value="ECO:0007669"/>
    <property type="project" value="TreeGrafter"/>
</dbReference>
<dbReference type="PANTHER" id="PTHR30055">
    <property type="entry name" value="HTH-TYPE TRANSCRIPTIONAL REGULATOR RUTR"/>
    <property type="match status" value="1"/>
</dbReference>
<gene>
    <name evidence="5" type="ORF">CH338_12680</name>
</gene>
<evidence type="ECO:0000256" key="1">
    <source>
        <dbReference type="ARBA" id="ARBA00023125"/>
    </source>
</evidence>
<feature type="DNA-binding region" description="H-T-H motif" evidence="2">
    <location>
        <begin position="49"/>
        <end position="68"/>
    </location>
</feature>
<dbReference type="GO" id="GO:0003700">
    <property type="term" value="F:DNA-binding transcription factor activity"/>
    <property type="evidence" value="ECO:0007669"/>
    <property type="project" value="TreeGrafter"/>
</dbReference>
<evidence type="ECO:0000313" key="6">
    <source>
        <dbReference type="Proteomes" id="UP000248863"/>
    </source>
</evidence>
<dbReference type="InterPro" id="IPR001647">
    <property type="entry name" value="HTH_TetR"/>
</dbReference>
<evidence type="ECO:0000259" key="4">
    <source>
        <dbReference type="PROSITE" id="PS50977"/>
    </source>
</evidence>
<dbReference type="AlphaFoldDB" id="A0A327KLM4"/>
<dbReference type="PRINTS" id="PR00455">
    <property type="entry name" value="HTHTETR"/>
</dbReference>
<keyword evidence="1 2" id="KW-0238">DNA-binding</keyword>
<feature type="domain" description="HTH tetR-type" evidence="4">
    <location>
        <begin position="26"/>
        <end position="86"/>
    </location>
</feature>
<dbReference type="SUPFAM" id="SSF48498">
    <property type="entry name" value="Tetracyclin repressor-like, C-terminal domain"/>
    <property type="match status" value="1"/>
</dbReference>
<dbReference type="PROSITE" id="PS01081">
    <property type="entry name" value="HTH_TETR_1"/>
    <property type="match status" value="1"/>
</dbReference>
<evidence type="ECO:0000256" key="3">
    <source>
        <dbReference type="SAM" id="MobiDB-lite"/>
    </source>
</evidence>